<dbReference type="AlphaFoldDB" id="G2GXA3"/>
<evidence type="ECO:0000313" key="2">
    <source>
        <dbReference type="Proteomes" id="UP000004116"/>
    </source>
</evidence>
<gene>
    <name evidence="1" type="ORF">Rin_00003920</name>
</gene>
<dbReference type="Proteomes" id="UP000004116">
    <property type="component" value="Unassembled WGS sequence"/>
</dbReference>
<proteinExistence type="predicted"/>
<feature type="non-terminal residue" evidence="1">
    <location>
        <position position="41"/>
    </location>
</feature>
<sequence length="41" mass="4536">MNRNGSTNDDYAFSRVPLHARFDLLSIVLIRVGGLAALSQF</sequence>
<organism evidence="1 2">
    <name type="scientific">Candidatus Regiella insecticola 5.15</name>
    <dbReference type="NCBI Taxonomy" id="1005043"/>
    <lineage>
        <taxon>Bacteria</taxon>
        <taxon>Pseudomonadati</taxon>
        <taxon>Pseudomonadota</taxon>
        <taxon>Gammaproteobacteria</taxon>
        <taxon>Enterobacterales</taxon>
        <taxon>Enterobacteriaceae</taxon>
        <taxon>aphid secondary symbionts</taxon>
        <taxon>Candidatus Regiella</taxon>
    </lineage>
</organism>
<reference evidence="1 2" key="1">
    <citation type="journal article" date="2012" name="Genome Res.">
        <title>Genomic basis of endosymbiont-conferred protection against an insect parasitoid.</title>
        <authorList>
            <person name="Hansen A.K."/>
            <person name="Vorburger C."/>
            <person name="Moran N.A."/>
        </authorList>
    </citation>
    <scope>NUCLEOTIDE SEQUENCE [LARGE SCALE GENOMIC DNA]</scope>
    <source>
        <strain evidence="2">R5.15</strain>
    </source>
</reference>
<keyword evidence="2" id="KW-1185">Reference proteome</keyword>
<evidence type="ECO:0000313" key="1">
    <source>
        <dbReference type="EMBL" id="EGY29628.1"/>
    </source>
</evidence>
<accession>G2GXA3</accession>
<comment type="caution">
    <text evidence="1">The sequence shown here is derived from an EMBL/GenBank/DDBJ whole genome shotgun (WGS) entry which is preliminary data.</text>
</comment>
<name>G2GXA3_9ENTR</name>
<protein>
    <submittedName>
        <fullName evidence="1">Uncharacterized protein</fullName>
    </submittedName>
</protein>
<dbReference type="EMBL" id="AGCA01000080">
    <property type="protein sequence ID" value="EGY29628.1"/>
    <property type="molecule type" value="Genomic_DNA"/>
</dbReference>